<dbReference type="EMBL" id="VIGV01000006">
    <property type="protein sequence ID" value="TWS22801.1"/>
    <property type="molecule type" value="Genomic_DNA"/>
</dbReference>
<name>A0A5C5RKR5_9ACTN</name>
<evidence type="ECO:0000313" key="3">
    <source>
        <dbReference type="Proteomes" id="UP000319792"/>
    </source>
</evidence>
<protein>
    <submittedName>
        <fullName evidence="2">MaoC family dehydratase</fullName>
    </submittedName>
</protein>
<accession>A0A5C5RKR5</accession>
<comment type="caution">
    <text evidence="2">The sequence shown here is derived from an EMBL/GenBank/DDBJ whole genome shotgun (WGS) entry which is preliminary data.</text>
</comment>
<dbReference type="AlphaFoldDB" id="A0A5C5RKR5"/>
<dbReference type="SUPFAM" id="SSF54637">
    <property type="entry name" value="Thioesterase/thiol ester dehydrase-isomerase"/>
    <property type="match status" value="1"/>
</dbReference>
<gene>
    <name evidence="2" type="ORF">FK268_17485</name>
</gene>
<dbReference type="Gene3D" id="3.10.129.10">
    <property type="entry name" value="Hotdog Thioesterase"/>
    <property type="match status" value="1"/>
</dbReference>
<keyword evidence="3" id="KW-1185">Reference proteome</keyword>
<evidence type="ECO:0000313" key="2">
    <source>
        <dbReference type="EMBL" id="TWS22801.1"/>
    </source>
</evidence>
<sequence length="184" mass="19262">MPSPNSRQQDAADAPHGGDWDLWFPDAYEISSETVRAFARATRDPHIAYAERGILDPDSPVPVTLLAAPMFDAASALVSRAIPNCNLSRIVHAAQQFTALSALRIGQRISIGARLASHVVKAGTDIITIDTTAYADDTPRLAAVLTIAHSATAGPAVDLDAVADDIMLTGTGPSDSNAYTAGAR</sequence>
<dbReference type="Proteomes" id="UP000319792">
    <property type="component" value="Unassembled WGS sequence"/>
</dbReference>
<organism evidence="2 3">
    <name type="scientific">Tsukamurella sputi</name>
    <dbReference type="NCBI Taxonomy" id="2591848"/>
    <lineage>
        <taxon>Bacteria</taxon>
        <taxon>Bacillati</taxon>
        <taxon>Actinomycetota</taxon>
        <taxon>Actinomycetes</taxon>
        <taxon>Mycobacteriales</taxon>
        <taxon>Tsukamurellaceae</taxon>
        <taxon>Tsukamurella</taxon>
    </lineage>
</organism>
<dbReference type="InterPro" id="IPR039569">
    <property type="entry name" value="FAS1-like_DH_region"/>
</dbReference>
<dbReference type="OrthoDB" id="4773186at2"/>
<dbReference type="RefSeq" id="WP_146436381.1">
    <property type="nucleotide sequence ID" value="NZ_VIGV01000006.1"/>
</dbReference>
<dbReference type="InterPro" id="IPR029069">
    <property type="entry name" value="HotDog_dom_sf"/>
</dbReference>
<proteinExistence type="predicted"/>
<evidence type="ECO:0000259" key="1">
    <source>
        <dbReference type="Pfam" id="PF13452"/>
    </source>
</evidence>
<dbReference type="Pfam" id="PF13452">
    <property type="entry name" value="FAS1_DH_region"/>
    <property type="match status" value="1"/>
</dbReference>
<reference evidence="2 3" key="1">
    <citation type="submission" date="2019-08" db="EMBL/GenBank/DDBJ databases">
        <title>Tsukamurella conjunctivitidis sp. nov., Tsukamurella assacharolytica sp. nov. and Tsukamurella sputae sp. nov. isolated from patients with conjunctivitis, bacteraemia (lymphoma) and respiratory infection (sputum) in Hong Kong.</title>
        <authorList>
            <person name="Fok K.M.N."/>
            <person name="Fong J.Y.H."/>
        </authorList>
    </citation>
    <scope>NUCLEOTIDE SEQUENCE [LARGE SCALE GENOMIC DNA]</scope>
    <source>
        <strain evidence="2 3">HKU70</strain>
    </source>
</reference>
<feature type="domain" description="FAS1-like dehydratase" evidence="1">
    <location>
        <begin position="25"/>
        <end position="134"/>
    </location>
</feature>